<protein>
    <submittedName>
        <fullName evidence="1">Uncharacterized protein</fullName>
    </submittedName>
</protein>
<name>A0A450YFU1_9GAMM</name>
<dbReference type="AlphaFoldDB" id="A0A450YFU1"/>
<organism evidence="1">
    <name type="scientific">Candidatus Kentrum sp. TC</name>
    <dbReference type="NCBI Taxonomy" id="2126339"/>
    <lineage>
        <taxon>Bacteria</taxon>
        <taxon>Pseudomonadati</taxon>
        <taxon>Pseudomonadota</taxon>
        <taxon>Gammaproteobacteria</taxon>
        <taxon>Candidatus Kentrum</taxon>
    </lineage>
</organism>
<gene>
    <name evidence="2" type="ORF">BECKTC1821D_GA0114238_101133</name>
    <name evidence="1" type="ORF">BECKTC1821E_GA0114239_100736</name>
</gene>
<evidence type="ECO:0000313" key="1">
    <source>
        <dbReference type="EMBL" id="VFK40422.1"/>
    </source>
</evidence>
<dbReference type="EMBL" id="CAADFT010000007">
    <property type="protein sequence ID" value="VFK40422.1"/>
    <property type="molecule type" value="Genomic_DNA"/>
</dbReference>
<accession>A0A450YFU1</accession>
<proteinExistence type="predicted"/>
<reference evidence="1" key="1">
    <citation type="submission" date="2019-02" db="EMBL/GenBank/DDBJ databases">
        <authorList>
            <person name="Gruber-Vodicka R. H."/>
            <person name="Seah K. B. B."/>
        </authorList>
    </citation>
    <scope>NUCLEOTIDE SEQUENCE</scope>
    <source>
        <strain evidence="2">BECK_BZ123</strain>
        <strain evidence="1">BECK_BZ125</strain>
    </source>
</reference>
<dbReference type="EMBL" id="CAADFS010000011">
    <property type="protein sequence ID" value="VFK41899.1"/>
    <property type="molecule type" value="Genomic_DNA"/>
</dbReference>
<sequence length="59" mass="6894">MQRIDKRMMHDVCLSKMVHREANNRAISESGNFRTGFYTALPDLALHGIDYRTQSKRPE</sequence>
<evidence type="ECO:0000313" key="2">
    <source>
        <dbReference type="EMBL" id="VFK41899.1"/>
    </source>
</evidence>